<dbReference type="Gene3D" id="3.20.20.70">
    <property type="entry name" value="Aldolase class I"/>
    <property type="match status" value="1"/>
</dbReference>
<evidence type="ECO:0000256" key="5">
    <source>
        <dbReference type="ARBA" id="ARBA00023277"/>
    </source>
</evidence>
<organism evidence="6 7">
    <name type="scientific">Microbulbifer thermotolerans</name>
    <dbReference type="NCBI Taxonomy" id="252514"/>
    <lineage>
        <taxon>Bacteria</taxon>
        <taxon>Pseudomonadati</taxon>
        <taxon>Pseudomonadota</taxon>
        <taxon>Gammaproteobacteria</taxon>
        <taxon>Cellvibrionales</taxon>
        <taxon>Microbulbiferaceae</taxon>
        <taxon>Microbulbifer</taxon>
    </lineage>
</organism>
<evidence type="ECO:0000256" key="2">
    <source>
        <dbReference type="ARBA" id="ARBA00006906"/>
    </source>
</evidence>
<keyword evidence="5" id="KW-0119">Carbohydrate metabolism</keyword>
<reference evidence="6" key="1">
    <citation type="submission" date="2022-11" db="EMBL/GenBank/DDBJ databases">
        <title>Chitin-degrading and fungicidal potential of chitinolytic bacterial strains from marine environment of the Pacific Ocean regions.</title>
        <authorList>
            <person name="Pentekhina I."/>
            <person name="Nedashkovskaya O."/>
            <person name="Seitkalieva A."/>
            <person name="Podvolotskaya A."/>
            <person name="Tekutyeva L."/>
            <person name="Balabanova L."/>
        </authorList>
    </citation>
    <scope>NUCLEOTIDE SEQUENCE</scope>
    <source>
        <strain evidence="6">KMM 6838</strain>
    </source>
</reference>
<protein>
    <submittedName>
        <fullName evidence="6">2-dehydro-3-deoxy-6-phosphogalactonate aldolase</fullName>
        <ecNumber evidence="6">4.1.2.21</ecNumber>
    </submittedName>
</protein>
<dbReference type="EC" id="4.1.2.21" evidence="6"/>
<comment type="similarity">
    <text evidence="2">Belongs to the KHG/KDPG aldolase family.</text>
</comment>
<dbReference type="PANTHER" id="PTHR30246:SF1">
    <property type="entry name" value="2-DEHYDRO-3-DEOXY-6-PHOSPHOGALACTONATE ALDOLASE-RELATED"/>
    <property type="match status" value="1"/>
</dbReference>
<dbReference type="GO" id="GO:0008674">
    <property type="term" value="F:2-dehydro-3-deoxy-6-phosphogalactonate aldolase activity"/>
    <property type="evidence" value="ECO:0007669"/>
    <property type="project" value="UniProtKB-EC"/>
</dbReference>
<comment type="pathway">
    <text evidence="1">Carbohydrate acid metabolism.</text>
</comment>
<dbReference type="RefSeq" id="WP_266066574.1">
    <property type="nucleotide sequence ID" value="NZ_JAPHQB010000027.1"/>
</dbReference>
<proteinExistence type="inferred from homology"/>
<dbReference type="SUPFAM" id="SSF51569">
    <property type="entry name" value="Aldolase"/>
    <property type="match status" value="1"/>
</dbReference>
<evidence type="ECO:0000256" key="3">
    <source>
        <dbReference type="ARBA" id="ARBA00011233"/>
    </source>
</evidence>
<comment type="subunit">
    <text evidence="3">Homotrimer.</text>
</comment>
<accession>A0AB35I1I7</accession>
<evidence type="ECO:0000256" key="1">
    <source>
        <dbReference type="ARBA" id="ARBA00004761"/>
    </source>
</evidence>
<dbReference type="AlphaFoldDB" id="A0AB35I1I7"/>
<evidence type="ECO:0000313" key="6">
    <source>
        <dbReference type="EMBL" id="MCX2802927.1"/>
    </source>
</evidence>
<dbReference type="PANTHER" id="PTHR30246">
    <property type="entry name" value="2-KETO-3-DEOXY-6-PHOSPHOGLUCONATE ALDOLASE"/>
    <property type="match status" value="1"/>
</dbReference>
<dbReference type="EMBL" id="JAPHQB010000027">
    <property type="protein sequence ID" value="MCX2802927.1"/>
    <property type="molecule type" value="Genomic_DNA"/>
</dbReference>
<dbReference type="InterPro" id="IPR000887">
    <property type="entry name" value="Aldlse_KDPG_KHG"/>
</dbReference>
<dbReference type="Proteomes" id="UP001209730">
    <property type="component" value="Unassembled WGS sequence"/>
</dbReference>
<evidence type="ECO:0000313" key="7">
    <source>
        <dbReference type="Proteomes" id="UP001209730"/>
    </source>
</evidence>
<dbReference type="NCBIfam" id="NF006600">
    <property type="entry name" value="PRK09140.1"/>
    <property type="match status" value="1"/>
</dbReference>
<keyword evidence="4 6" id="KW-0456">Lyase</keyword>
<dbReference type="Pfam" id="PF01081">
    <property type="entry name" value="Aldolase"/>
    <property type="match status" value="1"/>
</dbReference>
<name>A0AB35I1I7_MICTH</name>
<comment type="caution">
    <text evidence="6">The sequence shown here is derived from an EMBL/GenBank/DDBJ whole genome shotgun (WGS) entry which is preliminary data.</text>
</comment>
<dbReference type="CDD" id="cd00452">
    <property type="entry name" value="KDPG_aldolase"/>
    <property type="match status" value="1"/>
</dbReference>
<dbReference type="InterPro" id="IPR013785">
    <property type="entry name" value="Aldolase_TIM"/>
</dbReference>
<gene>
    <name evidence="6" type="ORF">OQJ68_14130</name>
</gene>
<sequence>MSVKTLASEFATYIADLPLVAILRGVTPDEVIGIGEAVRSAGFQVIEVPLNSPDPYSSIRMLAQTVGKEVLVGAGTVLTVEEVRAVADVGGRVIISPNTNVAVIRETKRLGLVSVPGFCTPTEALAAADAGADALKIFPASSLGPEGFKVIAAVMPDLPALAVGGIAPAAMPEYLDAGISGFGLGSGLYRAGMDCAQVYENAERYVGIYREYVRSVK</sequence>
<evidence type="ECO:0000256" key="4">
    <source>
        <dbReference type="ARBA" id="ARBA00023239"/>
    </source>
</evidence>